<gene>
    <name evidence="2" type="ORF">E8M01_22155</name>
</gene>
<sequence>MARRPRSAGPLKAAKPKAKPTAASTAGQRKPAPAAVSAKTGGRAKTGARGKNAGRAKIRMYRQGLGDCFLISLSRASGKPYRIMIDCGVILGTPDSSAIMTAVVEDIARETGGTIDLLLATHQHWDHLSGFVQATEALKKLTFKKVWLAWTEDPADQLARELAGERDTALRSLRLSAGAMRLAGGADEADEIDALIGFFGAAGGASTEDALNVVKALGPIRYCRPSDPPVQLADPDARLYVLGPPHDRKLIRKTLPSTREPETYGVSANAFGANVLAALDGTDDAAPFGPNRAIPLEIARGMDFFRAHYWGPGEAAPDWRRIDTAWLDGASELALALDSATNNTSLVLAIEFADGDVLLFVADAQVGNWLSWETLDWTVDGRKVTAWDLLRRAIVYKVGHHGSHNATLKAKGLDLMERLRFAMIPVDHAMAVKKRWGNMPLPELVAALGEKARDGVLRLDETPAKPPANVVVDKLYFEISV</sequence>
<feature type="region of interest" description="Disordered" evidence="1">
    <location>
        <begin position="1"/>
        <end position="53"/>
    </location>
</feature>
<proteinExistence type="predicted"/>
<dbReference type="InterPro" id="IPR052159">
    <property type="entry name" value="Competence_DNA_uptake"/>
</dbReference>
<protein>
    <submittedName>
        <fullName evidence="2">Uncharacterized protein</fullName>
    </submittedName>
</protein>
<dbReference type="PANTHER" id="PTHR30619">
    <property type="entry name" value="DNA INTERNALIZATION/COMPETENCE PROTEIN COMEC/REC2"/>
    <property type="match status" value="1"/>
</dbReference>
<organism evidence="2 3">
    <name type="scientific">Phreatobacter stygius</name>
    <dbReference type="NCBI Taxonomy" id="1940610"/>
    <lineage>
        <taxon>Bacteria</taxon>
        <taxon>Pseudomonadati</taxon>
        <taxon>Pseudomonadota</taxon>
        <taxon>Alphaproteobacteria</taxon>
        <taxon>Hyphomicrobiales</taxon>
        <taxon>Phreatobacteraceae</taxon>
        <taxon>Phreatobacter</taxon>
    </lineage>
</organism>
<accession>A0A4D7B1M5</accession>
<evidence type="ECO:0000256" key="1">
    <source>
        <dbReference type="SAM" id="MobiDB-lite"/>
    </source>
</evidence>
<reference evidence="2 3" key="1">
    <citation type="submission" date="2019-04" db="EMBL/GenBank/DDBJ databases">
        <title>Phreatobacter aquaticus sp. nov.</title>
        <authorList>
            <person name="Choi A."/>
        </authorList>
    </citation>
    <scope>NUCLEOTIDE SEQUENCE [LARGE SCALE GENOMIC DNA]</scope>
    <source>
        <strain evidence="2 3">KCTC 52518</strain>
    </source>
</reference>
<dbReference type="SUPFAM" id="SSF56281">
    <property type="entry name" value="Metallo-hydrolase/oxidoreductase"/>
    <property type="match status" value="1"/>
</dbReference>
<dbReference type="EMBL" id="CP039690">
    <property type="protein sequence ID" value="QCI66701.1"/>
    <property type="molecule type" value="Genomic_DNA"/>
</dbReference>
<dbReference type="RefSeq" id="WP_136962141.1">
    <property type="nucleotide sequence ID" value="NZ_CP039690.1"/>
</dbReference>
<dbReference type="AlphaFoldDB" id="A0A4D7B1M5"/>
<dbReference type="PANTHER" id="PTHR30619:SF1">
    <property type="entry name" value="RECOMBINATION PROTEIN 2"/>
    <property type="match status" value="1"/>
</dbReference>
<dbReference type="InterPro" id="IPR036866">
    <property type="entry name" value="RibonucZ/Hydroxyglut_hydro"/>
</dbReference>
<dbReference type="Proteomes" id="UP000298781">
    <property type="component" value="Chromosome"/>
</dbReference>
<dbReference type="OrthoDB" id="7177610at2"/>
<evidence type="ECO:0000313" key="2">
    <source>
        <dbReference type="EMBL" id="QCI66701.1"/>
    </source>
</evidence>
<feature type="compositionally biased region" description="Low complexity" evidence="1">
    <location>
        <begin position="7"/>
        <end position="27"/>
    </location>
</feature>
<dbReference type="KEGG" id="pstg:E8M01_22155"/>
<dbReference type="CDD" id="cd06262">
    <property type="entry name" value="metallo-hydrolase-like_MBL-fold"/>
    <property type="match status" value="1"/>
</dbReference>
<keyword evidence="3" id="KW-1185">Reference proteome</keyword>
<dbReference type="Gene3D" id="3.60.15.10">
    <property type="entry name" value="Ribonuclease Z/Hydroxyacylglutathione hydrolase-like"/>
    <property type="match status" value="2"/>
</dbReference>
<evidence type="ECO:0000313" key="3">
    <source>
        <dbReference type="Proteomes" id="UP000298781"/>
    </source>
</evidence>
<name>A0A4D7B1M5_9HYPH</name>